<comment type="caution">
    <text evidence="1">The sequence shown here is derived from an EMBL/GenBank/DDBJ whole genome shotgun (WGS) entry which is preliminary data.</text>
</comment>
<keyword evidence="1" id="KW-0012">Acyltransferase</keyword>
<evidence type="ECO:0000313" key="1">
    <source>
        <dbReference type="EMBL" id="MBA5628400.1"/>
    </source>
</evidence>
<dbReference type="CDD" id="cd04647">
    <property type="entry name" value="LbH_MAT_like"/>
    <property type="match status" value="1"/>
</dbReference>
<dbReference type="Pfam" id="PF14602">
    <property type="entry name" value="Hexapep_2"/>
    <property type="match status" value="1"/>
</dbReference>
<keyword evidence="1" id="KW-0808">Transferase</keyword>
<dbReference type="SUPFAM" id="SSF51161">
    <property type="entry name" value="Trimeric LpxA-like enzymes"/>
    <property type="match status" value="1"/>
</dbReference>
<name>A0A838ZL19_9FLAO</name>
<dbReference type="GO" id="GO:0016746">
    <property type="term" value="F:acyltransferase activity"/>
    <property type="evidence" value="ECO:0007669"/>
    <property type="project" value="UniProtKB-KW"/>
</dbReference>
<dbReference type="PANTHER" id="PTHR23416">
    <property type="entry name" value="SIALIC ACID SYNTHASE-RELATED"/>
    <property type="match status" value="1"/>
</dbReference>
<dbReference type="RefSeq" id="WP_182042001.1">
    <property type="nucleotide sequence ID" value="NZ_JACDZE010000001.1"/>
</dbReference>
<reference evidence="1 2" key="1">
    <citation type="submission" date="2020-07" db="EMBL/GenBank/DDBJ databases">
        <title>Moheibacter lacus sp. nov., a member of the family Flavobacteriaceae isolated from freshwater lake sediment.</title>
        <authorList>
            <person name="Liu Y."/>
        </authorList>
    </citation>
    <scope>NUCLEOTIDE SEQUENCE [LARGE SCALE GENOMIC DNA]</scope>
    <source>
        <strain evidence="1 2">BDHS18</strain>
    </source>
</reference>
<protein>
    <submittedName>
        <fullName evidence="1">Acyltransferase</fullName>
    </submittedName>
</protein>
<dbReference type="InterPro" id="IPR051159">
    <property type="entry name" value="Hexapeptide_acetyltransf"/>
</dbReference>
<dbReference type="Proteomes" id="UP000552241">
    <property type="component" value="Unassembled WGS sequence"/>
</dbReference>
<dbReference type="InterPro" id="IPR001451">
    <property type="entry name" value="Hexapep"/>
</dbReference>
<sequence>MLEKLLIYLLRSESEKRFRSQAKSVKIGIGFVAQISETAKLQFGKNLDFRNYISIWVGKNAELKMGENVFMNNFCSVNCLKSIEIGENTIFGEGVKVYDHNHAYSHGNGELNVNRKEFTYGAVKIGKNCWLGSNSVVLKGVSIGDNSIIGAGCVIHKDVPANSVIVNKQELILKNQPK</sequence>
<dbReference type="Gene3D" id="2.160.10.10">
    <property type="entry name" value="Hexapeptide repeat proteins"/>
    <property type="match status" value="1"/>
</dbReference>
<gene>
    <name evidence="1" type="ORF">HU137_01295</name>
</gene>
<dbReference type="PANTHER" id="PTHR23416:SF78">
    <property type="entry name" value="LIPOPOLYSACCHARIDE BIOSYNTHESIS O-ACETYL TRANSFERASE WBBJ-RELATED"/>
    <property type="match status" value="1"/>
</dbReference>
<accession>A0A838ZL19</accession>
<proteinExistence type="predicted"/>
<dbReference type="InterPro" id="IPR011004">
    <property type="entry name" value="Trimer_LpxA-like_sf"/>
</dbReference>
<keyword evidence="2" id="KW-1185">Reference proteome</keyword>
<dbReference type="AlphaFoldDB" id="A0A838ZL19"/>
<dbReference type="EMBL" id="JACDZE010000001">
    <property type="protein sequence ID" value="MBA5628400.1"/>
    <property type="molecule type" value="Genomic_DNA"/>
</dbReference>
<organism evidence="1 2">
    <name type="scientific">Moheibacter lacus</name>
    <dbReference type="NCBI Taxonomy" id="2745851"/>
    <lineage>
        <taxon>Bacteria</taxon>
        <taxon>Pseudomonadati</taxon>
        <taxon>Bacteroidota</taxon>
        <taxon>Flavobacteriia</taxon>
        <taxon>Flavobacteriales</taxon>
        <taxon>Weeksellaceae</taxon>
        <taxon>Moheibacter</taxon>
    </lineage>
</organism>
<evidence type="ECO:0000313" key="2">
    <source>
        <dbReference type="Proteomes" id="UP000552241"/>
    </source>
</evidence>